<reference evidence="3 4" key="1">
    <citation type="journal article" date="2022" name="Nat. Plants">
        <title>Genomes of leafy and leafless Platanthera orchids illuminate the evolution of mycoheterotrophy.</title>
        <authorList>
            <person name="Li M.H."/>
            <person name="Liu K.W."/>
            <person name="Li Z."/>
            <person name="Lu H.C."/>
            <person name="Ye Q.L."/>
            <person name="Zhang D."/>
            <person name="Wang J.Y."/>
            <person name="Li Y.F."/>
            <person name="Zhong Z.M."/>
            <person name="Liu X."/>
            <person name="Yu X."/>
            <person name="Liu D.K."/>
            <person name="Tu X.D."/>
            <person name="Liu B."/>
            <person name="Hao Y."/>
            <person name="Liao X.Y."/>
            <person name="Jiang Y.T."/>
            <person name="Sun W.H."/>
            <person name="Chen J."/>
            <person name="Chen Y.Q."/>
            <person name="Ai Y."/>
            <person name="Zhai J.W."/>
            <person name="Wu S.S."/>
            <person name="Zhou Z."/>
            <person name="Hsiao Y.Y."/>
            <person name="Wu W.L."/>
            <person name="Chen Y.Y."/>
            <person name="Lin Y.F."/>
            <person name="Hsu J.L."/>
            <person name="Li C.Y."/>
            <person name="Wang Z.W."/>
            <person name="Zhao X."/>
            <person name="Zhong W.Y."/>
            <person name="Ma X.K."/>
            <person name="Ma L."/>
            <person name="Huang J."/>
            <person name="Chen G.Z."/>
            <person name="Huang M.Z."/>
            <person name="Huang L."/>
            <person name="Peng D.H."/>
            <person name="Luo Y.B."/>
            <person name="Zou S.Q."/>
            <person name="Chen S.P."/>
            <person name="Lan S."/>
            <person name="Tsai W.C."/>
            <person name="Van de Peer Y."/>
            <person name="Liu Z.J."/>
        </authorList>
    </citation>
    <scope>NUCLEOTIDE SEQUENCE [LARGE SCALE GENOMIC DNA]</scope>
    <source>
        <strain evidence="3">Lor288</strain>
    </source>
</reference>
<feature type="repeat" description="PPR" evidence="2">
    <location>
        <begin position="77"/>
        <end position="111"/>
    </location>
</feature>
<dbReference type="PANTHER" id="PTHR47926">
    <property type="entry name" value="PENTATRICOPEPTIDE REPEAT-CONTAINING PROTEIN"/>
    <property type="match status" value="1"/>
</dbReference>
<dbReference type="InterPro" id="IPR011990">
    <property type="entry name" value="TPR-like_helical_dom_sf"/>
</dbReference>
<evidence type="ECO:0000256" key="1">
    <source>
        <dbReference type="ARBA" id="ARBA00022737"/>
    </source>
</evidence>
<keyword evidence="1" id="KW-0677">Repeat</keyword>
<dbReference type="Pfam" id="PF01535">
    <property type="entry name" value="PPR"/>
    <property type="match status" value="2"/>
</dbReference>
<comment type="caution">
    <text evidence="3">The sequence shown here is derived from an EMBL/GenBank/DDBJ whole genome shotgun (WGS) entry which is preliminary data.</text>
</comment>
<dbReference type="PROSITE" id="PS51375">
    <property type="entry name" value="PPR"/>
    <property type="match status" value="1"/>
</dbReference>
<dbReference type="SUPFAM" id="SSF48452">
    <property type="entry name" value="TPR-like"/>
    <property type="match status" value="1"/>
</dbReference>
<evidence type="ECO:0000313" key="3">
    <source>
        <dbReference type="EMBL" id="KAK8967212.1"/>
    </source>
</evidence>
<gene>
    <name evidence="3" type="primary">PCMP-H40</name>
    <name evidence="3" type="ORF">KSP40_PGU019100</name>
</gene>
<evidence type="ECO:0000256" key="2">
    <source>
        <dbReference type="PROSITE-ProRule" id="PRU00708"/>
    </source>
</evidence>
<protein>
    <submittedName>
        <fullName evidence="3">Pentatricopeptide repeat-containing protein</fullName>
    </submittedName>
</protein>
<dbReference type="NCBIfam" id="TIGR00756">
    <property type="entry name" value="PPR"/>
    <property type="match status" value="1"/>
</dbReference>
<dbReference type="EMBL" id="JBBWWR010000005">
    <property type="protein sequence ID" value="KAK8967212.1"/>
    <property type="molecule type" value="Genomic_DNA"/>
</dbReference>
<keyword evidence="4" id="KW-1185">Reference proteome</keyword>
<dbReference type="InterPro" id="IPR002885">
    <property type="entry name" value="PPR_rpt"/>
</dbReference>
<evidence type="ECO:0000313" key="4">
    <source>
        <dbReference type="Proteomes" id="UP001412067"/>
    </source>
</evidence>
<sequence length="190" mass="21117">MLSAGVNPTEVAVINMINVLADASELEMGSQVHALLMKKNEFIPPGVNISTALIDMYAKCGCREMARSVFDRADDRSTTSWTAMIDGYARSGDLQIAVELFGRMVDDHAKPNEISMLSLISSCGLYKKIWLGRWLHAYILRHGLEMQVTLVTALLDLYCRCGDNKSARALFDGMMEIEEICSLEGFEVRS</sequence>
<proteinExistence type="predicted"/>
<organism evidence="3 4">
    <name type="scientific">Platanthera guangdongensis</name>
    <dbReference type="NCBI Taxonomy" id="2320717"/>
    <lineage>
        <taxon>Eukaryota</taxon>
        <taxon>Viridiplantae</taxon>
        <taxon>Streptophyta</taxon>
        <taxon>Embryophyta</taxon>
        <taxon>Tracheophyta</taxon>
        <taxon>Spermatophyta</taxon>
        <taxon>Magnoliopsida</taxon>
        <taxon>Liliopsida</taxon>
        <taxon>Asparagales</taxon>
        <taxon>Orchidaceae</taxon>
        <taxon>Orchidoideae</taxon>
        <taxon>Orchideae</taxon>
        <taxon>Orchidinae</taxon>
        <taxon>Platanthera</taxon>
    </lineage>
</organism>
<dbReference type="Proteomes" id="UP001412067">
    <property type="component" value="Unassembled WGS sequence"/>
</dbReference>
<name>A0ABR2MSN4_9ASPA</name>
<accession>A0ABR2MSN4</accession>
<dbReference type="InterPro" id="IPR046960">
    <property type="entry name" value="PPR_At4g14850-like_plant"/>
</dbReference>
<dbReference type="Gene3D" id="1.25.40.10">
    <property type="entry name" value="Tetratricopeptide repeat domain"/>
    <property type="match status" value="2"/>
</dbReference>
<dbReference type="Pfam" id="PF13041">
    <property type="entry name" value="PPR_2"/>
    <property type="match status" value="1"/>
</dbReference>
<dbReference type="PANTHER" id="PTHR47926:SF347">
    <property type="entry name" value="PENTATRICOPEPTIDE REPEAT-CONTAINING PROTEIN"/>
    <property type="match status" value="1"/>
</dbReference>